<accession>A0A6J4JJC7</accession>
<reference evidence="3" key="1">
    <citation type="submission" date="2020-02" db="EMBL/GenBank/DDBJ databases">
        <authorList>
            <person name="Meier V. D."/>
        </authorList>
    </citation>
    <scope>NUCLEOTIDE SEQUENCE</scope>
    <source>
        <strain evidence="3">AVDCRST_MAG26</strain>
    </source>
</reference>
<dbReference type="AlphaFoldDB" id="A0A6J4JJC7"/>
<dbReference type="SUPFAM" id="SSF55797">
    <property type="entry name" value="PR-1-like"/>
    <property type="match status" value="1"/>
</dbReference>
<organism evidence="3">
    <name type="scientific">uncultured Chloroflexia bacterium</name>
    <dbReference type="NCBI Taxonomy" id="1672391"/>
    <lineage>
        <taxon>Bacteria</taxon>
        <taxon>Bacillati</taxon>
        <taxon>Chloroflexota</taxon>
        <taxon>Chloroflexia</taxon>
        <taxon>environmental samples</taxon>
    </lineage>
</organism>
<evidence type="ECO:0000259" key="2">
    <source>
        <dbReference type="Pfam" id="PF00188"/>
    </source>
</evidence>
<proteinExistence type="predicted"/>
<feature type="chain" id="PRO_5027072903" description="SCP domain-containing protein" evidence="1">
    <location>
        <begin position="21"/>
        <end position="164"/>
    </location>
</feature>
<dbReference type="Gene3D" id="3.40.33.10">
    <property type="entry name" value="CAP"/>
    <property type="match status" value="1"/>
</dbReference>
<keyword evidence="1" id="KW-0732">Signal</keyword>
<feature type="domain" description="SCP" evidence="2">
    <location>
        <begin position="41"/>
        <end position="159"/>
    </location>
</feature>
<evidence type="ECO:0000256" key="1">
    <source>
        <dbReference type="SAM" id="SignalP"/>
    </source>
</evidence>
<dbReference type="Pfam" id="PF00188">
    <property type="entry name" value="CAP"/>
    <property type="match status" value="1"/>
</dbReference>
<dbReference type="PANTHER" id="PTHR31157:SF1">
    <property type="entry name" value="SCP DOMAIN-CONTAINING PROTEIN"/>
    <property type="match status" value="1"/>
</dbReference>
<dbReference type="EMBL" id="CADCTK010000786">
    <property type="protein sequence ID" value="CAA9280918.1"/>
    <property type="molecule type" value="Genomic_DNA"/>
</dbReference>
<dbReference type="PANTHER" id="PTHR31157">
    <property type="entry name" value="SCP DOMAIN-CONTAINING PROTEIN"/>
    <property type="match status" value="1"/>
</dbReference>
<protein>
    <recommendedName>
        <fullName evidence="2">SCP domain-containing protein</fullName>
    </recommendedName>
</protein>
<name>A0A6J4JJC7_9CHLR</name>
<gene>
    <name evidence="3" type="ORF">AVDCRST_MAG26-3371</name>
</gene>
<dbReference type="InterPro" id="IPR035940">
    <property type="entry name" value="CAP_sf"/>
</dbReference>
<sequence>MAARPRVKLLAFAALLLVLAQGTTGTPDATASSFVDEVIHLTNTQRRVIKGRSCPALVPSGALMAVAQQHAYDMATHNFFSHASPNGASPWQRIAGAGYPAGRTAENIAAGQRSPRDVVRTWMRSPHHRGNLLNCRFREIGVGFAHADGSAFGSYWVEIFAAPR</sequence>
<dbReference type="InterPro" id="IPR014044">
    <property type="entry name" value="CAP_dom"/>
</dbReference>
<evidence type="ECO:0000313" key="3">
    <source>
        <dbReference type="EMBL" id="CAA9280918.1"/>
    </source>
</evidence>
<dbReference type="CDD" id="cd05379">
    <property type="entry name" value="CAP_bacterial"/>
    <property type="match status" value="1"/>
</dbReference>
<feature type="signal peptide" evidence="1">
    <location>
        <begin position="1"/>
        <end position="20"/>
    </location>
</feature>